<gene>
    <name evidence="2" type="ORF">Tco_0989244</name>
</gene>
<feature type="compositionally biased region" description="Acidic residues" evidence="1">
    <location>
        <begin position="1003"/>
        <end position="1013"/>
    </location>
</feature>
<feature type="region of interest" description="Disordered" evidence="1">
    <location>
        <begin position="425"/>
        <end position="478"/>
    </location>
</feature>
<protein>
    <submittedName>
        <fullName evidence="2">Reverse transcriptase domain-containing protein</fullName>
    </submittedName>
</protein>
<evidence type="ECO:0000256" key="1">
    <source>
        <dbReference type="SAM" id="MobiDB-lite"/>
    </source>
</evidence>
<dbReference type="Gene3D" id="2.40.70.10">
    <property type="entry name" value="Acid Proteases"/>
    <property type="match status" value="1"/>
</dbReference>
<dbReference type="EMBL" id="BQNB010016651">
    <property type="protein sequence ID" value="GJT54190.1"/>
    <property type="molecule type" value="Genomic_DNA"/>
</dbReference>
<keyword evidence="2" id="KW-0548">Nucleotidyltransferase</keyword>
<keyword evidence="3" id="KW-1185">Reference proteome</keyword>
<comment type="caution">
    <text evidence="2">The sequence shown here is derived from an EMBL/GenBank/DDBJ whole genome shotgun (WGS) entry which is preliminary data.</text>
</comment>
<organism evidence="2 3">
    <name type="scientific">Tanacetum coccineum</name>
    <dbReference type="NCBI Taxonomy" id="301880"/>
    <lineage>
        <taxon>Eukaryota</taxon>
        <taxon>Viridiplantae</taxon>
        <taxon>Streptophyta</taxon>
        <taxon>Embryophyta</taxon>
        <taxon>Tracheophyta</taxon>
        <taxon>Spermatophyta</taxon>
        <taxon>Magnoliopsida</taxon>
        <taxon>eudicotyledons</taxon>
        <taxon>Gunneridae</taxon>
        <taxon>Pentapetalae</taxon>
        <taxon>asterids</taxon>
        <taxon>campanulids</taxon>
        <taxon>Asterales</taxon>
        <taxon>Asteraceae</taxon>
        <taxon>Asteroideae</taxon>
        <taxon>Anthemideae</taxon>
        <taxon>Anthemidinae</taxon>
        <taxon>Tanacetum</taxon>
    </lineage>
</organism>
<dbReference type="GO" id="GO:0003964">
    <property type="term" value="F:RNA-directed DNA polymerase activity"/>
    <property type="evidence" value="ECO:0007669"/>
    <property type="project" value="UniProtKB-KW"/>
</dbReference>
<dbReference type="PANTHER" id="PTHR33067:SF35">
    <property type="entry name" value="ASPARTIC PEPTIDASE DDI1-TYPE DOMAIN-CONTAINING PROTEIN"/>
    <property type="match status" value="1"/>
</dbReference>
<dbReference type="CDD" id="cd00303">
    <property type="entry name" value="retropepsin_like"/>
    <property type="match status" value="1"/>
</dbReference>
<reference evidence="2" key="2">
    <citation type="submission" date="2022-01" db="EMBL/GenBank/DDBJ databases">
        <authorList>
            <person name="Yamashiro T."/>
            <person name="Shiraishi A."/>
            <person name="Satake H."/>
            <person name="Nakayama K."/>
        </authorList>
    </citation>
    <scope>NUCLEOTIDE SEQUENCE</scope>
</reference>
<proteinExistence type="predicted"/>
<reference evidence="2" key="1">
    <citation type="journal article" date="2022" name="Int. J. Mol. Sci.">
        <title>Draft Genome of Tanacetum Coccineum: Genomic Comparison of Closely Related Tanacetum-Family Plants.</title>
        <authorList>
            <person name="Yamashiro T."/>
            <person name="Shiraishi A."/>
            <person name="Nakayama K."/>
            <person name="Satake H."/>
        </authorList>
    </citation>
    <scope>NUCLEOTIDE SEQUENCE</scope>
</reference>
<dbReference type="PANTHER" id="PTHR33067">
    <property type="entry name" value="RNA-DIRECTED DNA POLYMERASE-RELATED"/>
    <property type="match status" value="1"/>
</dbReference>
<name>A0ABQ5ET80_9ASTR</name>
<accession>A0ABQ5ET80</accession>
<sequence>MRTRSQTRNRNRQQQGQQAIVQPFHLEESFVNPPFVPMADNRTMAQLLQAPTEGYGDAIVILEINANFELKHGLINLVQNKQFFGIDKEDPHAHIRYFNKITSTMRFSDVPSTSIKLMLFPFSLEDHGFFELHQLDTFYNALNANDQDSLNSAAGGNFLDKMPRECLRIIESKSKVRNSRNKAVVAKVSSNSSTPGISPDVAALTTEVSELKNLMKTMLIDKQKAQAPATVKAVEQSCVTCGGAHSYKNCPATDGNVYQDNIQEYVSQAAAANFNQGNSNSRPPMVSNQIRPPGFPPIQNNQNRFNPNQGNNFNQNRGTNFNQNRNFNQGQVYQPPTIQTPVYQAPTQQMQGVSKTDFENYVKANDAVLRNMQNQGQGLQNQMTNLTEMLSKFITSNTASSSNSGTLPSQTVTNPREHVNAITTRSGKTCEGPSTPLVPTPVVSTPLKEPEQNPETSMDKVQKPSLESTAQVPPPEEEESIFMEIPKPKAKKTINIEIQEPNSPKPTSYQPKLPYPERMKVRENDKPSAQHSRFLKMFKQLRLEIGLKDALVEMPKFNKWLSSLLRNKEKLEEIAITTVNAECSAIIMNKVPEKLEDPGKFLIPCALQELDRTSALADSGASINLLPHSIYKQLGLGALTPTRMTLELANHSITHPMGIAEDVVVRVDGFNFLADFVVVNFEPDPRVPIILGRPFLRTPKALIDLYEEKLTLRVGSDELVFYAEKSEKSKNKQFAHTISVIDFLKDEPYSGSTTTHSDALPPSSSPVKISDNLEEFADELALLKKDVYFQVYSNPLFEFDDNFTSSNVNPLFNEMDEDVENKNSNVSDSEEPVLLNTPLSDKVECFAPEDDIDEINAFLAMEVSSNFKEGYFDSEGDVIFIENLLSDNTTHNLSPKVIFDHEPEKNESSITFSPKSDPLHHEFAREIITLPSRNDREFEEYLSLMTVLYEISTSRSQKNVHANQSSIIESLPVSPIPIENSEPVQEEIDIFLVPDDLIPPGVENDDFEDEDNELPNLDHQDNPSSPRPPSEPPDVCLDFKPNTAMKNDEDFNQGEIVLSLNVEDVNSFTFVIWTFLPFFTYPEDSPLILSLRSEDLVFDPSISTFHFSLKTVPFALPKDE</sequence>
<dbReference type="Proteomes" id="UP001151760">
    <property type="component" value="Unassembled WGS sequence"/>
</dbReference>
<keyword evidence="2" id="KW-0695">RNA-directed DNA polymerase</keyword>
<dbReference type="SUPFAM" id="SSF50630">
    <property type="entry name" value="Acid proteases"/>
    <property type="match status" value="1"/>
</dbReference>
<keyword evidence="2" id="KW-0808">Transferase</keyword>
<evidence type="ECO:0000313" key="3">
    <source>
        <dbReference type="Proteomes" id="UP001151760"/>
    </source>
</evidence>
<dbReference type="InterPro" id="IPR021109">
    <property type="entry name" value="Peptidase_aspartic_dom_sf"/>
</dbReference>
<evidence type="ECO:0000313" key="2">
    <source>
        <dbReference type="EMBL" id="GJT54190.1"/>
    </source>
</evidence>
<feature type="region of interest" description="Disordered" evidence="1">
    <location>
        <begin position="1001"/>
        <end position="1033"/>
    </location>
</feature>
<feature type="compositionally biased region" description="Low complexity" evidence="1">
    <location>
        <begin position="433"/>
        <end position="447"/>
    </location>
</feature>